<sequence>MAPPDAGPHAEAAAGEEAGGFAPFARALGMPEPAEPAPLADEEELEEERLASLVRERFAEARPEPASFPAIALQILNLAASPEAEVAELARLVARDPALSAGVLSVANSAAYRGVQELETVRDAVARLGLTEVGRVAAAVSARTLFSPRARAEQVAHGARWNALFAHAVAVGSAAAAQALGHRGANSDRAYLGGLLHDVGKSLALRAVAGLLAEGRIAGLGPTRLERLLDRVHVELGAEAHQVWSLPQYLTVLCVRHHDQAVPAEEEFVDLHLVRLTSALADVREPLFAARAAREVVQSAGALGLDPYAVRALAGEVRRAEERAVLTFGAPAR</sequence>
<evidence type="ECO:0000256" key="1">
    <source>
        <dbReference type="SAM" id="MobiDB-lite"/>
    </source>
</evidence>
<keyword evidence="4" id="KW-1185">Reference proteome</keyword>
<protein>
    <recommendedName>
        <fullName evidence="2">HDOD domain-containing protein</fullName>
    </recommendedName>
</protein>
<evidence type="ECO:0000259" key="2">
    <source>
        <dbReference type="PROSITE" id="PS51833"/>
    </source>
</evidence>
<dbReference type="PANTHER" id="PTHR33525:SF3">
    <property type="entry name" value="RIBONUCLEASE Y"/>
    <property type="match status" value="1"/>
</dbReference>
<dbReference type="AlphaFoldDB" id="A0A7I9VH06"/>
<name>A0A7I9VH06_9BACT</name>
<gene>
    <name evidence="3" type="ORF">AMYX_00580</name>
</gene>
<dbReference type="RefSeq" id="WP_176062128.1">
    <property type="nucleotide sequence ID" value="NZ_BJTG01000001.1"/>
</dbReference>
<feature type="domain" description="HDOD" evidence="2">
    <location>
        <begin position="65"/>
        <end position="260"/>
    </location>
</feature>
<dbReference type="Proteomes" id="UP000503640">
    <property type="component" value="Unassembled WGS sequence"/>
</dbReference>
<proteinExistence type="predicted"/>
<organism evidence="3 4">
    <name type="scientific">Anaeromyxobacter diazotrophicus</name>
    <dbReference type="NCBI Taxonomy" id="2590199"/>
    <lineage>
        <taxon>Bacteria</taxon>
        <taxon>Pseudomonadati</taxon>
        <taxon>Myxococcota</taxon>
        <taxon>Myxococcia</taxon>
        <taxon>Myxococcales</taxon>
        <taxon>Cystobacterineae</taxon>
        <taxon>Anaeromyxobacteraceae</taxon>
        <taxon>Anaeromyxobacter</taxon>
    </lineage>
</organism>
<feature type="compositionally biased region" description="Low complexity" evidence="1">
    <location>
        <begin position="7"/>
        <end position="27"/>
    </location>
</feature>
<dbReference type="PANTHER" id="PTHR33525">
    <property type="match status" value="1"/>
</dbReference>
<reference evidence="4" key="1">
    <citation type="journal article" date="2020" name="Appl. Environ. Microbiol.">
        <title>Diazotrophic Anaeromyxobacter Isolates from Soils.</title>
        <authorList>
            <person name="Masuda Y."/>
            <person name="Yamanaka H."/>
            <person name="Xu Z.X."/>
            <person name="Shiratori Y."/>
            <person name="Aono T."/>
            <person name="Amachi S."/>
            <person name="Senoo K."/>
            <person name="Itoh H."/>
        </authorList>
    </citation>
    <scope>NUCLEOTIDE SEQUENCE [LARGE SCALE GENOMIC DNA]</scope>
    <source>
        <strain evidence="4">R267</strain>
    </source>
</reference>
<dbReference type="EMBL" id="BJTG01000001">
    <property type="protein sequence ID" value="GEJ55317.1"/>
    <property type="molecule type" value="Genomic_DNA"/>
</dbReference>
<dbReference type="InterPro" id="IPR013976">
    <property type="entry name" value="HDOD"/>
</dbReference>
<feature type="region of interest" description="Disordered" evidence="1">
    <location>
        <begin position="1"/>
        <end position="43"/>
    </location>
</feature>
<evidence type="ECO:0000313" key="3">
    <source>
        <dbReference type="EMBL" id="GEJ55317.1"/>
    </source>
</evidence>
<dbReference type="Gene3D" id="1.10.3210.10">
    <property type="entry name" value="Hypothetical protein af1432"/>
    <property type="match status" value="1"/>
</dbReference>
<dbReference type="Pfam" id="PF08668">
    <property type="entry name" value="HDOD"/>
    <property type="match status" value="1"/>
</dbReference>
<dbReference type="PROSITE" id="PS51833">
    <property type="entry name" value="HDOD"/>
    <property type="match status" value="1"/>
</dbReference>
<dbReference type="InterPro" id="IPR052340">
    <property type="entry name" value="RNase_Y/CdgJ"/>
</dbReference>
<dbReference type="SUPFAM" id="SSF109604">
    <property type="entry name" value="HD-domain/PDEase-like"/>
    <property type="match status" value="1"/>
</dbReference>
<accession>A0A7I9VH06</accession>
<comment type="caution">
    <text evidence="3">The sequence shown here is derived from an EMBL/GenBank/DDBJ whole genome shotgun (WGS) entry which is preliminary data.</text>
</comment>
<evidence type="ECO:0000313" key="4">
    <source>
        <dbReference type="Proteomes" id="UP000503640"/>
    </source>
</evidence>